<keyword evidence="1" id="KW-0732">Signal</keyword>
<sequence length="315" mass="31826" precursor="true">MPMSVSSSLRRALVLAVAACVLAACGHSSGAKSVSGMDMKGMDGANGMNMNMGGSGDDMPGMAEPSGPKIVAAAASDNGLHGAVGGYSYVADASTVAAGSAVPFTFHINGPSGKAVTRFQPYEGQLLVFYVVRTDLGDFRQLTASMRADGTWTVPLPALPAGSYRTYITFAAPDSSAGTPLSYSLSQPLTVPGSAAGVTLPAASDTATADGYALRLTGSPHQGGETGLGVAVTKDGKPVQQFDRLLDGYAHLTAFHSGDAAFARALSTGRSAGGASGAGALTAQILFPEPGAWRLFVQFQTSGVVHTAAFTVEVP</sequence>
<gene>
    <name evidence="2" type="ordered locus">Caci_4287</name>
</gene>
<evidence type="ECO:0000313" key="2">
    <source>
        <dbReference type="EMBL" id="ACU73151.1"/>
    </source>
</evidence>
<keyword evidence="3" id="KW-1185">Reference proteome</keyword>
<dbReference type="STRING" id="479433.Caci_4287"/>
<dbReference type="InParanoid" id="C7QJR3"/>
<organism evidence="2 3">
    <name type="scientific">Catenulispora acidiphila (strain DSM 44928 / JCM 14897 / NBRC 102108 / NRRL B-24433 / ID139908)</name>
    <dbReference type="NCBI Taxonomy" id="479433"/>
    <lineage>
        <taxon>Bacteria</taxon>
        <taxon>Bacillati</taxon>
        <taxon>Actinomycetota</taxon>
        <taxon>Actinomycetes</taxon>
        <taxon>Catenulisporales</taxon>
        <taxon>Catenulisporaceae</taxon>
        <taxon>Catenulispora</taxon>
    </lineage>
</organism>
<feature type="signal peptide" evidence="1">
    <location>
        <begin position="1"/>
        <end position="23"/>
    </location>
</feature>
<feature type="chain" id="PRO_5039681792" description="Secreted protein" evidence="1">
    <location>
        <begin position="24"/>
        <end position="315"/>
    </location>
</feature>
<protein>
    <recommendedName>
        <fullName evidence="4">Secreted protein</fullName>
    </recommendedName>
</protein>
<evidence type="ECO:0000313" key="3">
    <source>
        <dbReference type="Proteomes" id="UP000000851"/>
    </source>
</evidence>
<dbReference type="EMBL" id="CP001700">
    <property type="protein sequence ID" value="ACU73151.1"/>
    <property type="molecule type" value="Genomic_DNA"/>
</dbReference>
<dbReference type="AlphaFoldDB" id="C7QJR3"/>
<reference evidence="2 3" key="1">
    <citation type="journal article" date="2009" name="Stand. Genomic Sci.">
        <title>Complete genome sequence of Catenulispora acidiphila type strain (ID 139908).</title>
        <authorList>
            <person name="Copeland A."/>
            <person name="Lapidus A."/>
            <person name="Glavina Del Rio T."/>
            <person name="Nolan M."/>
            <person name="Lucas S."/>
            <person name="Chen F."/>
            <person name="Tice H."/>
            <person name="Cheng J.F."/>
            <person name="Bruce D."/>
            <person name="Goodwin L."/>
            <person name="Pitluck S."/>
            <person name="Mikhailova N."/>
            <person name="Pati A."/>
            <person name="Ivanova N."/>
            <person name="Mavromatis K."/>
            <person name="Chen A."/>
            <person name="Palaniappan K."/>
            <person name="Chain P."/>
            <person name="Land M."/>
            <person name="Hauser L."/>
            <person name="Chang Y.J."/>
            <person name="Jeffries C.D."/>
            <person name="Chertkov O."/>
            <person name="Brettin T."/>
            <person name="Detter J.C."/>
            <person name="Han C."/>
            <person name="Ali Z."/>
            <person name="Tindall B.J."/>
            <person name="Goker M."/>
            <person name="Bristow J."/>
            <person name="Eisen J.A."/>
            <person name="Markowitz V."/>
            <person name="Hugenholtz P."/>
            <person name="Kyrpides N.C."/>
            <person name="Klenk H.P."/>
        </authorList>
    </citation>
    <scope>NUCLEOTIDE SEQUENCE [LARGE SCALE GENOMIC DNA]</scope>
    <source>
        <strain evidence="3">DSM 44928 / JCM 14897 / NBRC 102108 / NRRL B-24433 / ID139908</strain>
    </source>
</reference>
<dbReference type="Proteomes" id="UP000000851">
    <property type="component" value="Chromosome"/>
</dbReference>
<evidence type="ECO:0008006" key="4">
    <source>
        <dbReference type="Google" id="ProtNLM"/>
    </source>
</evidence>
<accession>C7QJR3</accession>
<dbReference type="KEGG" id="cai:Caci_4287"/>
<proteinExistence type="predicted"/>
<evidence type="ECO:0000256" key="1">
    <source>
        <dbReference type="SAM" id="SignalP"/>
    </source>
</evidence>
<name>C7QJR3_CATAD</name>
<dbReference type="eggNOG" id="COG2372">
    <property type="taxonomic scope" value="Bacteria"/>
</dbReference>
<dbReference type="HOGENOM" id="CLU_055269_1_0_11"/>